<protein>
    <submittedName>
        <fullName evidence="3">Pyocin knob domain-containing protein</fullName>
    </submittedName>
</protein>
<evidence type="ECO:0000256" key="1">
    <source>
        <dbReference type="ARBA" id="ARBA00004328"/>
    </source>
</evidence>
<keyword evidence="2" id="KW-0945">Host-virus interaction</keyword>
<dbReference type="InterPro" id="IPR005068">
    <property type="entry name" value="Phage_lambda_Stf-r2"/>
</dbReference>
<dbReference type="PANTHER" id="PTHR35191:SF1">
    <property type="entry name" value="PROPHAGE SIDE TAIL FIBER PROTEIN HOMOLOG STFQ-RELATED"/>
    <property type="match status" value="1"/>
</dbReference>
<dbReference type="GO" id="GO:0046718">
    <property type="term" value="P:symbiont entry into host cell"/>
    <property type="evidence" value="ECO:0007669"/>
    <property type="project" value="InterPro"/>
</dbReference>
<dbReference type="EMBL" id="CP097770">
    <property type="protein sequence ID" value="URJ51264.1"/>
    <property type="molecule type" value="Genomic_DNA"/>
</dbReference>
<gene>
    <name evidence="3" type="ORF">MF626_000671</name>
</gene>
<proteinExistence type="predicted"/>
<evidence type="ECO:0000313" key="3">
    <source>
        <dbReference type="EMBL" id="URJ51264.1"/>
    </source>
</evidence>
<dbReference type="PANTHER" id="PTHR35191">
    <property type="entry name" value="PROPHAGE SIDE TAIL FIBER PROTEIN HOMOLOG STFQ-RELATED"/>
    <property type="match status" value="1"/>
</dbReference>
<dbReference type="CDD" id="cd19958">
    <property type="entry name" value="pyocin_knob"/>
    <property type="match status" value="1"/>
</dbReference>
<evidence type="ECO:0000313" key="4">
    <source>
        <dbReference type="Proteomes" id="UP001055784"/>
    </source>
</evidence>
<comment type="subcellular location">
    <subcellularLocation>
        <location evidence="1">Virion</location>
    </subcellularLocation>
</comment>
<dbReference type="AlphaFoldDB" id="A0AAE9IB77"/>
<reference evidence="3" key="1">
    <citation type="submission" date="2022-11" db="EMBL/GenBank/DDBJ databases">
        <authorList>
            <person name="Vasilchenko N.G."/>
            <person name="Prazdnova E.V."/>
            <person name="Gorovtsov A.V."/>
            <person name="Chistyakov V.A."/>
            <person name="Pak M.L."/>
        </authorList>
    </citation>
    <scope>NUCLEOTIDE SEQUENCE</scope>
    <source>
        <strain evidence="3">R 4.5</strain>
    </source>
</reference>
<sequence length="375" mass="39963">MKTPNLGLNLIDRTSPTTTYFDLEKYLDANWRAIDTKVGVAGGLAVLDADGKVPADQLNVKDPADASTTQKGIVQLTNATNSTSETLAPTAKALTTHAADAVKHTTAAERTLWNSGIIVRGVVPADFNSAIANGIYLVNATDWSAFINYPKNVEQGSAYTYGVLEVMTAGSGALSQTYRSHGQMEVWVRSAYNSGSGFASWQPWQRLLGLSDFNNLKQLSVDGKGVVAGAINGKGGNVSASNTHEELAAAITNLPVKRWAQGTFNGQSATAPNFSSGATMTVGVNNMSFSPTRVFIRVRLKDTSNVLYIEGFATATIPQTGDISMYGRFNNRLSLSSLTQQSGGFTCMVGSSRINDYAGSTSTAVIEAFEWFAYE</sequence>
<accession>A0AAE9IB77</accession>
<dbReference type="InterPro" id="IPR051934">
    <property type="entry name" value="Phage_Tail_Fiber_Structural"/>
</dbReference>
<organism evidence="3 4">
    <name type="scientific">Paenibacillus polymyxa</name>
    <name type="common">Bacillus polymyxa</name>
    <dbReference type="NCBI Taxonomy" id="1406"/>
    <lineage>
        <taxon>Bacteria</taxon>
        <taxon>Bacillati</taxon>
        <taxon>Bacillota</taxon>
        <taxon>Bacilli</taxon>
        <taxon>Bacillales</taxon>
        <taxon>Paenibacillaceae</taxon>
        <taxon>Paenibacillus</taxon>
    </lineage>
</organism>
<dbReference type="Proteomes" id="UP001055784">
    <property type="component" value="Chromosome"/>
</dbReference>
<evidence type="ECO:0000256" key="2">
    <source>
        <dbReference type="ARBA" id="ARBA00022581"/>
    </source>
</evidence>
<dbReference type="GO" id="GO:0019062">
    <property type="term" value="P:virion attachment to host cell"/>
    <property type="evidence" value="ECO:0007669"/>
    <property type="project" value="InterPro"/>
</dbReference>
<dbReference type="RefSeq" id="WP_250260990.1">
    <property type="nucleotide sequence ID" value="NZ_CP097770.1"/>
</dbReference>
<name>A0AAE9IB77_PAEPO</name>
<dbReference type="Pfam" id="PF03406">
    <property type="entry name" value="Phage_fiber_2"/>
    <property type="match status" value="1"/>
</dbReference>